<comment type="caution">
    <text evidence="2">The sequence shown here is derived from an EMBL/GenBank/DDBJ whole genome shotgun (WGS) entry which is preliminary data.</text>
</comment>
<feature type="region of interest" description="Disordered" evidence="1">
    <location>
        <begin position="437"/>
        <end position="458"/>
    </location>
</feature>
<evidence type="ECO:0000256" key="1">
    <source>
        <dbReference type="SAM" id="MobiDB-lite"/>
    </source>
</evidence>
<dbReference type="Proteomes" id="UP001485043">
    <property type="component" value="Unassembled WGS sequence"/>
</dbReference>
<gene>
    <name evidence="2" type="ORF">WJX84_003335</name>
</gene>
<sequence>MACLQRARACQRPAGGVRPNFSDLRICSSTTLKPAASLSQAVWPALGLISAQEALLQSLRGRKRLFEAARTRSGCAVLLHDLAQITLSWSTVQEAACKQASECFLQGAFDPKANNFFCFLSAGADTSRMPCDGIRPRFLAAARSRAFARATSGRIRHDGASRGMQPRRPVAEPIARHNGARLGMQGLADKDQSGQDGGGAEALQVGPWPLGPSHRPTTSSAAFYKYNLPAGYDVHAMFAACSPYQKTKLSRAGCNPEPENVKPPSAKSVAGGINAISRLMEPGQQALQTELDSCFSTQMRDDKDLPQRFMIAFFPTIDEPGWLGPGDWLKPFLPIDPVTGRADDRHVRDYAAMMKEIHARQRMRLRTWQQDVEAGNKPGCKPSCPTSLDQLYDNHRRAMNEVTKQQHMLTHPGSNSGDSAADIRFWQRRIGGIGADPRVFTTAGSGRRPNDSLSGHPSMESWQKLVKREMLDHRTGLQGSSAQSMDLVAKSNHPHNPDAIRQAKNRLRELGICRGIQQNCAHPGIVYALERTCRQCCSQYSSFWPLLALKGCF</sequence>
<dbReference type="EMBL" id="JALJOV010000512">
    <property type="protein sequence ID" value="KAK9863134.1"/>
    <property type="molecule type" value="Genomic_DNA"/>
</dbReference>
<name>A0AAW1T0W4_9CHLO</name>
<accession>A0AAW1T0W4</accession>
<protein>
    <submittedName>
        <fullName evidence="2">Uncharacterized protein</fullName>
    </submittedName>
</protein>
<reference evidence="2 3" key="1">
    <citation type="journal article" date="2024" name="Nat. Commun.">
        <title>Phylogenomics reveals the evolutionary origins of lichenization in chlorophyte algae.</title>
        <authorList>
            <person name="Puginier C."/>
            <person name="Libourel C."/>
            <person name="Otte J."/>
            <person name="Skaloud P."/>
            <person name="Haon M."/>
            <person name="Grisel S."/>
            <person name="Petersen M."/>
            <person name="Berrin J.G."/>
            <person name="Delaux P.M."/>
            <person name="Dal Grande F."/>
            <person name="Keller J."/>
        </authorList>
    </citation>
    <scope>NUCLEOTIDE SEQUENCE [LARGE SCALE GENOMIC DNA]</scope>
    <source>
        <strain evidence="2 3">SAG 2523</strain>
    </source>
</reference>
<evidence type="ECO:0000313" key="2">
    <source>
        <dbReference type="EMBL" id="KAK9863134.1"/>
    </source>
</evidence>
<dbReference type="AlphaFoldDB" id="A0AAW1T0W4"/>
<keyword evidence="3" id="KW-1185">Reference proteome</keyword>
<organism evidence="2 3">
    <name type="scientific">Apatococcus fuscideae</name>
    <dbReference type="NCBI Taxonomy" id="2026836"/>
    <lineage>
        <taxon>Eukaryota</taxon>
        <taxon>Viridiplantae</taxon>
        <taxon>Chlorophyta</taxon>
        <taxon>core chlorophytes</taxon>
        <taxon>Trebouxiophyceae</taxon>
        <taxon>Chlorellales</taxon>
        <taxon>Chlorellaceae</taxon>
        <taxon>Apatococcus</taxon>
    </lineage>
</organism>
<evidence type="ECO:0000313" key="3">
    <source>
        <dbReference type="Proteomes" id="UP001485043"/>
    </source>
</evidence>
<proteinExistence type="predicted"/>
<feature type="region of interest" description="Disordered" evidence="1">
    <location>
        <begin position="186"/>
        <end position="211"/>
    </location>
</feature>